<evidence type="ECO:0000256" key="1">
    <source>
        <dbReference type="SAM" id="MobiDB-lite"/>
    </source>
</evidence>
<evidence type="ECO:0000256" key="2">
    <source>
        <dbReference type="SAM" id="Phobius"/>
    </source>
</evidence>
<dbReference type="EMBL" id="RKLT01000009">
    <property type="protein sequence ID" value="MBX0296682.1"/>
    <property type="molecule type" value="Genomic_DNA"/>
</dbReference>
<feature type="compositionally biased region" description="Basic and acidic residues" evidence="1">
    <location>
        <begin position="122"/>
        <end position="134"/>
    </location>
</feature>
<dbReference type="CDD" id="cd06257">
    <property type="entry name" value="DnaJ"/>
    <property type="match status" value="1"/>
</dbReference>
<protein>
    <submittedName>
        <fullName evidence="4">DnaJ domain-containing protein</fullName>
    </submittedName>
</protein>
<sequence length="415" mass="45323">MSATQEFTAPDINREDYYERLGVPPSADATDIANHTKKYVAEFKPELSTHDNADERWKQFNKARQTLNSTDSKEDYDTFRERFGAEQATEAYETWQANDALGDPNSVSARDLGLESEVDESESGHKTHDQEWNKQRSSSRDQQQNRSTREERRHERARRRQAGETDIDTDSSKTYSTRATDGGKRTGTNETTDADKDETEDDESGTFGRVIDHVRSTVDLAAMEVSTMFSLLDLVGVSYLLYVLVVEFVLGSVPIPIIRDAGTVAVSLALVGLLSVAYLDRFSDRVTSGGRASVGNQFTKSTTPTRLLALPALFAVLWSLVLLIGGGALTILLLAVSVACLYGRLRGVSNVVDIPDWTENIEVAGGALAAIIFIVLFIQSGQVTGTGPLATVGIGIVLLALIGTPIAAVRQQLSR</sequence>
<feature type="transmembrane region" description="Helical" evidence="2">
    <location>
        <begin position="363"/>
        <end position="383"/>
    </location>
</feature>
<evidence type="ECO:0000313" key="4">
    <source>
        <dbReference type="EMBL" id="MBX0296682.1"/>
    </source>
</evidence>
<dbReference type="PROSITE" id="PS50076">
    <property type="entry name" value="DNAJ_2"/>
    <property type="match status" value="1"/>
</dbReference>
<proteinExistence type="predicted"/>
<dbReference type="Gene3D" id="1.10.287.110">
    <property type="entry name" value="DnaJ domain"/>
    <property type="match status" value="1"/>
</dbReference>
<reference evidence="4 5" key="1">
    <citation type="submission" date="2021-06" db="EMBL/GenBank/DDBJ databases">
        <title>Halomicroarcula sp. a new haloarchaeum isolated from saline soil.</title>
        <authorList>
            <person name="Duran-Viseras A."/>
            <person name="Sanchez-Porro C."/>
            <person name="Ventosa A."/>
        </authorList>
    </citation>
    <scope>NUCLEOTIDE SEQUENCE [LARGE SCALE GENOMIC DNA]</scope>
    <source>
        <strain evidence="4 5">F27</strain>
    </source>
</reference>
<keyword evidence="5" id="KW-1185">Reference proteome</keyword>
<accession>A0AAW4PHL9</accession>
<feature type="transmembrane region" description="Helical" evidence="2">
    <location>
        <begin position="228"/>
        <end position="250"/>
    </location>
</feature>
<feature type="transmembrane region" description="Helical" evidence="2">
    <location>
        <begin position="389"/>
        <end position="409"/>
    </location>
</feature>
<feature type="transmembrane region" description="Helical" evidence="2">
    <location>
        <begin position="262"/>
        <end position="279"/>
    </location>
</feature>
<name>A0AAW4PHL9_9EURY</name>
<feature type="transmembrane region" description="Helical" evidence="2">
    <location>
        <begin position="312"/>
        <end position="342"/>
    </location>
</feature>
<organism evidence="4 5">
    <name type="scientific">Haloarcula nitratireducens</name>
    <dbReference type="NCBI Taxonomy" id="2487749"/>
    <lineage>
        <taxon>Archaea</taxon>
        <taxon>Methanobacteriati</taxon>
        <taxon>Methanobacteriota</taxon>
        <taxon>Stenosarchaea group</taxon>
        <taxon>Halobacteria</taxon>
        <taxon>Halobacteriales</taxon>
        <taxon>Haloarculaceae</taxon>
        <taxon>Haloarcula</taxon>
    </lineage>
</organism>
<dbReference type="InterPro" id="IPR001623">
    <property type="entry name" value="DnaJ_domain"/>
</dbReference>
<dbReference type="Proteomes" id="UP001430455">
    <property type="component" value="Unassembled WGS sequence"/>
</dbReference>
<keyword evidence="2" id="KW-1133">Transmembrane helix</keyword>
<dbReference type="AlphaFoldDB" id="A0AAW4PHL9"/>
<gene>
    <name evidence="4" type="ORF">EGH23_17530</name>
</gene>
<feature type="region of interest" description="Disordered" evidence="1">
    <location>
        <begin position="84"/>
        <end position="208"/>
    </location>
</feature>
<dbReference type="Pfam" id="PF00226">
    <property type="entry name" value="DnaJ"/>
    <property type="match status" value="1"/>
</dbReference>
<evidence type="ECO:0000313" key="5">
    <source>
        <dbReference type="Proteomes" id="UP001430455"/>
    </source>
</evidence>
<dbReference type="SUPFAM" id="SSF46565">
    <property type="entry name" value="Chaperone J-domain"/>
    <property type="match status" value="1"/>
</dbReference>
<dbReference type="RefSeq" id="WP_220581275.1">
    <property type="nucleotide sequence ID" value="NZ_RKLT01000009.1"/>
</dbReference>
<feature type="compositionally biased region" description="Acidic residues" evidence="1">
    <location>
        <begin position="195"/>
        <end position="204"/>
    </location>
</feature>
<comment type="caution">
    <text evidence="4">The sequence shown here is derived from an EMBL/GenBank/DDBJ whole genome shotgun (WGS) entry which is preliminary data.</text>
</comment>
<keyword evidence="2" id="KW-0812">Transmembrane</keyword>
<dbReference type="InterPro" id="IPR036869">
    <property type="entry name" value="J_dom_sf"/>
</dbReference>
<keyword evidence="2" id="KW-0472">Membrane</keyword>
<evidence type="ECO:0000259" key="3">
    <source>
        <dbReference type="PROSITE" id="PS50076"/>
    </source>
</evidence>
<feature type="domain" description="J" evidence="3">
    <location>
        <begin position="16"/>
        <end position="80"/>
    </location>
</feature>